<dbReference type="InterPro" id="IPR038765">
    <property type="entry name" value="Papain-like_cys_pep_sf"/>
</dbReference>
<evidence type="ECO:0000256" key="2">
    <source>
        <dbReference type="RuleBase" id="RU003452"/>
    </source>
</evidence>
<dbReference type="GO" id="GO:0016407">
    <property type="term" value="F:acetyltransferase activity"/>
    <property type="evidence" value="ECO:0007669"/>
    <property type="project" value="InterPro"/>
</dbReference>
<keyword evidence="3" id="KW-0808">Transferase</keyword>
<accession>A0A7W3WKB6</accession>
<sequence length="293" mass="32768">MTTTWDSEELDLNAYLDRVGYTGERTASTAALHELHRRHVTTIPFENLEIQLGRPITLDLPSLQRKLVQRRRGGYCFEHVTLFAAVLQRFGFGVEALVSRVRYGQPAGAVLPETHALLRVTVPGTGKSWLCDVGFGFTALAPAEFVDGAEVSAGGWHFRLVREGRYWLWQELAGGEVRDAHITADLPRHPVDYQVNSHYVSTWPRSPFVTRPYAQRLGDGVRYQLDGLELRTIRPGEPEEARHLTPEELPEVLDTLFDIRLEAPDRAALITRAAQLAEPDDSRAAGAPRRAAA</sequence>
<dbReference type="SUPFAM" id="SSF54001">
    <property type="entry name" value="Cysteine proteinases"/>
    <property type="match status" value="1"/>
</dbReference>
<dbReference type="InterPro" id="IPR001447">
    <property type="entry name" value="Arylamine_N-AcTrfase"/>
</dbReference>
<reference evidence="4" key="1">
    <citation type="submission" date="2020-05" db="EMBL/GenBank/DDBJ databases">
        <title>Classification of alakaliphilic streptomycetes isolated from an alkaline soil next to Lonar Crater, India and a proposal for the recognition of Streptomyces alkaliterrae sp. nov.</title>
        <authorList>
            <person name="Golinska P."/>
        </authorList>
    </citation>
    <scope>NUCLEOTIDE SEQUENCE [LARGE SCALE GENOMIC DNA]</scope>
    <source>
        <strain evidence="4">OF3</strain>
    </source>
</reference>
<dbReference type="PANTHER" id="PTHR11786">
    <property type="entry name" value="N-HYDROXYARYLAMINE O-ACETYLTRANSFERASE"/>
    <property type="match status" value="1"/>
</dbReference>
<evidence type="ECO:0000313" key="3">
    <source>
        <dbReference type="EMBL" id="MBB1253951.1"/>
    </source>
</evidence>
<dbReference type="RefSeq" id="WP_181354238.1">
    <property type="nucleotide sequence ID" value="NZ_JABJWZ010000079.1"/>
</dbReference>
<comment type="caution">
    <text evidence="3">The sequence shown here is derived from an EMBL/GenBank/DDBJ whole genome shotgun (WGS) entry which is preliminary data.</text>
</comment>
<comment type="similarity">
    <text evidence="1 2">Belongs to the arylamine N-acetyltransferase family.</text>
</comment>
<protein>
    <submittedName>
        <fullName evidence="3">Arylamine N-acetyltransferase</fullName>
    </submittedName>
</protein>
<dbReference type="Gene3D" id="2.40.128.150">
    <property type="entry name" value="Cysteine proteinases"/>
    <property type="match status" value="1"/>
</dbReference>
<proteinExistence type="inferred from homology"/>
<dbReference type="PRINTS" id="PR01543">
    <property type="entry name" value="ANATRNSFRASE"/>
</dbReference>
<dbReference type="AlphaFoldDB" id="A0A7W3WKB6"/>
<dbReference type="Gene3D" id="3.30.2140.10">
    <property type="entry name" value="Arylamine N-acetyltransferase"/>
    <property type="match status" value="1"/>
</dbReference>
<evidence type="ECO:0000256" key="1">
    <source>
        <dbReference type="ARBA" id="ARBA00006547"/>
    </source>
</evidence>
<dbReference type="EMBL" id="JABJWZ010000079">
    <property type="protein sequence ID" value="MBB1253951.1"/>
    <property type="molecule type" value="Genomic_DNA"/>
</dbReference>
<name>A0A7W3WKB6_9ACTN</name>
<organism evidence="3 4">
    <name type="scientific">Streptomyces alkaliterrae</name>
    <dbReference type="NCBI Taxonomy" id="2213162"/>
    <lineage>
        <taxon>Bacteria</taxon>
        <taxon>Bacillati</taxon>
        <taxon>Actinomycetota</taxon>
        <taxon>Actinomycetes</taxon>
        <taxon>Kitasatosporales</taxon>
        <taxon>Streptomycetaceae</taxon>
        <taxon>Streptomyces</taxon>
    </lineage>
</organism>
<dbReference type="Pfam" id="PF00797">
    <property type="entry name" value="Acetyltransf_2"/>
    <property type="match status" value="1"/>
</dbReference>
<evidence type="ECO:0000313" key="4">
    <source>
        <dbReference type="Proteomes" id="UP000525686"/>
    </source>
</evidence>
<gene>
    <name evidence="3" type="ORF">H3146_11325</name>
</gene>
<dbReference type="Proteomes" id="UP000525686">
    <property type="component" value="Unassembled WGS sequence"/>
</dbReference>
<dbReference type="PANTHER" id="PTHR11786:SF0">
    <property type="entry name" value="ARYLAMINE N-ACETYLTRANSFERASE 4-RELATED"/>
    <property type="match status" value="1"/>
</dbReference>